<dbReference type="RefSeq" id="WP_131910883.1">
    <property type="nucleotide sequence ID" value="NZ_SMFM01000016.1"/>
</dbReference>
<dbReference type="EMBL" id="SMFM01000016">
    <property type="protein sequence ID" value="TDD73691.1"/>
    <property type="molecule type" value="Genomic_DNA"/>
</dbReference>
<dbReference type="Pfam" id="PF19081">
    <property type="entry name" value="Ig_7"/>
    <property type="match status" value="1"/>
</dbReference>
<evidence type="ECO:0000313" key="5">
    <source>
        <dbReference type="Proteomes" id="UP000295278"/>
    </source>
</evidence>
<name>A0A4R5ALT0_9FLAO</name>
<dbReference type="Gene3D" id="2.60.40.2700">
    <property type="match status" value="3"/>
</dbReference>
<comment type="caution">
    <text evidence="4">The sequence shown here is derived from an EMBL/GenBank/DDBJ whole genome shotgun (WGS) entry which is preliminary data.</text>
</comment>
<dbReference type="Pfam" id="PF18962">
    <property type="entry name" value="Por_Secre_tail"/>
    <property type="match status" value="1"/>
</dbReference>
<dbReference type="Proteomes" id="UP000295278">
    <property type="component" value="Unassembled WGS sequence"/>
</dbReference>
<evidence type="ECO:0000259" key="2">
    <source>
        <dbReference type="Pfam" id="PF18962"/>
    </source>
</evidence>
<reference evidence="4 5" key="1">
    <citation type="submission" date="2019-03" db="EMBL/GenBank/DDBJ databases">
        <title>Flavobacterium AT-3-2 sp. nov., isolated from arctic soil.</title>
        <authorList>
            <person name="Chaudhary D.K."/>
        </authorList>
    </citation>
    <scope>NUCLEOTIDE SEQUENCE [LARGE SCALE GENOMIC DNA]</scope>
    <source>
        <strain evidence="4 5">AT-3-2</strain>
    </source>
</reference>
<dbReference type="OrthoDB" id="599464at2"/>
<organism evidence="4 5">
    <name type="scientific">Flavobacterium caseinilyticum</name>
    <dbReference type="NCBI Taxonomy" id="2541732"/>
    <lineage>
        <taxon>Bacteria</taxon>
        <taxon>Pseudomonadati</taxon>
        <taxon>Bacteroidota</taxon>
        <taxon>Flavobacteriia</taxon>
        <taxon>Flavobacteriales</taxon>
        <taxon>Flavobacteriaceae</taxon>
        <taxon>Flavobacterium</taxon>
    </lineage>
</organism>
<dbReference type="InterPro" id="IPR044023">
    <property type="entry name" value="Ig_7"/>
</dbReference>
<feature type="domain" description="Ig-like" evidence="3">
    <location>
        <begin position="385"/>
        <end position="463"/>
    </location>
</feature>
<evidence type="ECO:0000256" key="1">
    <source>
        <dbReference type="ARBA" id="ARBA00022729"/>
    </source>
</evidence>
<dbReference type="InterPro" id="IPR026444">
    <property type="entry name" value="Secre_tail"/>
</dbReference>
<dbReference type="NCBIfam" id="TIGR04183">
    <property type="entry name" value="Por_Secre_tail"/>
    <property type="match status" value="1"/>
</dbReference>
<feature type="domain" description="Secretion system C-terminal sorting" evidence="2">
    <location>
        <begin position="1387"/>
        <end position="1462"/>
    </location>
</feature>
<keyword evidence="5" id="KW-1185">Reference proteome</keyword>
<accession>A0A4R5ALT0</accession>
<sequence>MKKSTIFEILDVLYCKITQCIITENNFSKLDAAKSSERNSINYLVNAATHCWLQKFVIPILLVGFLMASYTTNAQNILGRAPVLWPKGGFAVDGNEFVKYPGDNPLWGDFLFEAGETNVGADPGGIFVPVPPPYTYPDGPLPASFYVYPYTTFFRDNITNNDPTIFTSSNKINDPVSSFTWGAGSSPNKNEIQNAIAHFSYGDPALGGVATDLWMIFAADRQVTEGSSYIDFEILQKKLTMEMNGTFSSEAGTLSGRTIGDLLVTIEFTQGGDFANVVTRRWDGTSYIEFTPAVGTVFGTNNTGQTIVPYPIYNQDPISTNPDLWAYEPNQWAEGAVNVTSFFGNDPCFVISTLFVRTRTSGSSGQSELKDFPGAPFQLDLSFVPDAPTVTSVTRCDPGIVALSASGCPGGTLTWYDAAINGNIVATGSSYSPNITQTTSYWVSCTNSRGCEGPRTQVTGTVNVISPGTIDGSQTLCTPFDPVAFTSTTPATGTGTLTYQWQISTTGCTGTWTDIANATLATYDAPAVTVITNFRRVATSTLNGVACPAISNCLTVTPNNVTSGSIAGDQTLCTPFDPIAFTSTTAGTGSGPVTYQWQISTTGCTGTWTNIANATAAIYDAPTVAVTTYFRRVTTSTLNGVLCSANSNCLIVTPNPVAPGVIAGDQTGCAPFDPVAFTSSSAGTGGGVITYQWQISTTGCNGTWSNIANATAATYDAPSVSALTNFRRVTTSTVNGIACSANSNCLTITPSGVNAGEIAGSQTLCSPFDPAPFTSTTAGTGTGVITYQWQSNTTGCNGTWTNIANATAATYDAPAVAVVTYFRRVTTSTLNGVPCIANSNCLTVSPNNVSAGVIAGNQTLCSPFDPAAFTSTTAGTGSGTITYQWQISTTACSGPWTNIAMATSATYDAPVVLVVTYFRRVTTSTLNGVLCSANSNCLTVTPESINPGTIAGSQTLCTPFDPVAFTSTTPATNGGVISYQWQMSTTSCSAGFTDIVGANSATYDAATVSVVTYFRRVATSTLNGTACPDFSNCLTVTPNNVSAGSIAGDQEVCIGDDVAAFTSTTPGSGSAAVTYQWQSNTTGCGGTFTNIEGATLATYDPGVASVTTYYRRVATSTLNGVPCSANSNCLTVIAESCADALCTYTQGYYGNLGGMSCAPDNGGFTKYTTLALIDRALTYYGGTMTIGSLGNTVVITNTPIDRMAIIDVLPGGGKSYVLSGSYSISALPSSYLKNGRINNTLLAQTIVLGLNIGINGALGDFALQGGTLVTAESQGGCGSDIAKTRICNADGTVTNDYEYYPISPNVVAAITGDKTVQGLFDLANRALGGGAINGLSLSEIASAVDMINNAFDGCRIFVGYDIPRCNETTIGIPTIDAKVESAGFDAYPVPFTDQLTIKYKFDYVTDVKIEVFNAQGIMILSKTDANGYLNKELALNLSANVGKEQVYVVKVTTNRGSTVKKVMSAK</sequence>
<keyword evidence="1" id="KW-0732">Signal</keyword>
<gene>
    <name evidence="4" type="ORF">E0F89_16880</name>
</gene>
<evidence type="ECO:0000313" key="4">
    <source>
        <dbReference type="EMBL" id="TDD73691.1"/>
    </source>
</evidence>
<evidence type="ECO:0000259" key="3">
    <source>
        <dbReference type="Pfam" id="PF19081"/>
    </source>
</evidence>
<protein>
    <submittedName>
        <fullName evidence="4">T9SS type A sorting domain-containing protein</fullName>
    </submittedName>
</protein>
<proteinExistence type="predicted"/>